<dbReference type="Gene3D" id="2.60.120.40">
    <property type="match status" value="1"/>
</dbReference>
<proteinExistence type="predicted"/>
<reference evidence="1 3" key="2">
    <citation type="journal article" date="2013" name="Nature">
        <title>Insights into bilaterian evolution from three spiralian genomes.</title>
        <authorList>
            <person name="Simakov O."/>
            <person name="Marletaz F."/>
            <person name="Cho S.J."/>
            <person name="Edsinger-Gonzales E."/>
            <person name="Havlak P."/>
            <person name="Hellsten U."/>
            <person name="Kuo D.H."/>
            <person name="Larsson T."/>
            <person name="Lv J."/>
            <person name="Arendt D."/>
            <person name="Savage R."/>
            <person name="Osoegawa K."/>
            <person name="de Jong P."/>
            <person name="Grimwood J."/>
            <person name="Chapman J.A."/>
            <person name="Shapiro H."/>
            <person name="Aerts A."/>
            <person name="Otillar R.P."/>
            <person name="Terry A.Y."/>
            <person name="Boore J.L."/>
            <person name="Grigoriev I.V."/>
            <person name="Lindberg D.R."/>
            <person name="Seaver E.C."/>
            <person name="Weisblat D.A."/>
            <person name="Putnam N.H."/>
            <person name="Rokhsar D.S."/>
        </authorList>
    </citation>
    <scope>NUCLEOTIDE SEQUENCE</scope>
</reference>
<dbReference type="HOGENOM" id="CLU_1556958_0_0_1"/>
<name>T1FDF6_HELRO</name>
<reference evidence="2" key="3">
    <citation type="submission" date="2015-06" db="UniProtKB">
        <authorList>
            <consortium name="EnsemblMetazoa"/>
        </authorList>
    </citation>
    <scope>IDENTIFICATION</scope>
</reference>
<evidence type="ECO:0000313" key="1">
    <source>
        <dbReference type="EMBL" id="ESN96803.1"/>
    </source>
</evidence>
<dbReference type="KEGG" id="hro:HELRODRAFT_178590"/>
<dbReference type="AlphaFoldDB" id="T1FDF6"/>
<evidence type="ECO:0000313" key="2">
    <source>
        <dbReference type="EnsemblMetazoa" id="HelroP178590"/>
    </source>
</evidence>
<dbReference type="SUPFAM" id="SSF49842">
    <property type="entry name" value="TNF-like"/>
    <property type="match status" value="1"/>
</dbReference>
<dbReference type="InterPro" id="IPR008983">
    <property type="entry name" value="Tumour_necrosis_fac-like_dom"/>
</dbReference>
<dbReference type="GeneID" id="20206855"/>
<dbReference type="EnsemblMetazoa" id="HelroT178590">
    <property type="protein sequence ID" value="HelroP178590"/>
    <property type="gene ID" value="HelroG178590"/>
</dbReference>
<accession>T1FDF6</accession>
<evidence type="ECO:0000313" key="3">
    <source>
        <dbReference type="Proteomes" id="UP000015101"/>
    </source>
</evidence>
<protein>
    <submittedName>
        <fullName evidence="1 2">Uncharacterized protein</fullName>
    </submittedName>
</protein>
<sequence length="172" mass="19981">MTFKGNLLDTLFYSHTVRLKAFHSSIKLNGPRIKSSGYYLLYSHLAFVPPVTVKKDYKNNSKYKEAFLFGQQIYSNRDIILKQSEITWFHWFPENENDNNNIVHKTQQNAHRKEPSSYFGCGDDRGSFYTSNLFGLVYIKKGSVIKVMSTPASWLCRSKKASYFGLIKFFDS</sequence>
<dbReference type="EMBL" id="AMQM01006509">
    <property type="status" value="NOT_ANNOTATED_CDS"/>
    <property type="molecule type" value="Genomic_DNA"/>
</dbReference>
<dbReference type="InParanoid" id="T1FDF6"/>
<keyword evidence="3" id="KW-1185">Reference proteome</keyword>
<reference evidence="3" key="1">
    <citation type="submission" date="2012-12" db="EMBL/GenBank/DDBJ databases">
        <authorList>
            <person name="Hellsten U."/>
            <person name="Grimwood J."/>
            <person name="Chapman J.A."/>
            <person name="Shapiro H."/>
            <person name="Aerts A."/>
            <person name="Otillar R.P."/>
            <person name="Terry A.Y."/>
            <person name="Boore J.L."/>
            <person name="Simakov O."/>
            <person name="Marletaz F."/>
            <person name="Cho S.-J."/>
            <person name="Edsinger-Gonzales E."/>
            <person name="Havlak P."/>
            <person name="Kuo D.-H."/>
            <person name="Larsson T."/>
            <person name="Lv J."/>
            <person name="Arendt D."/>
            <person name="Savage R."/>
            <person name="Osoegawa K."/>
            <person name="de Jong P."/>
            <person name="Lindberg D.R."/>
            <person name="Seaver E.C."/>
            <person name="Weisblat D.A."/>
            <person name="Putnam N.H."/>
            <person name="Grigoriev I.V."/>
            <person name="Rokhsar D.S."/>
        </authorList>
    </citation>
    <scope>NUCLEOTIDE SEQUENCE</scope>
</reference>
<gene>
    <name evidence="2" type="primary">20206855</name>
    <name evidence="1" type="ORF">HELRODRAFT_178590</name>
</gene>
<dbReference type="RefSeq" id="XP_009024956.1">
    <property type="nucleotide sequence ID" value="XM_009026708.1"/>
</dbReference>
<dbReference type="Proteomes" id="UP000015101">
    <property type="component" value="Unassembled WGS sequence"/>
</dbReference>
<dbReference type="CTD" id="20206855"/>
<dbReference type="EMBL" id="KB097487">
    <property type="protein sequence ID" value="ESN96803.1"/>
    <property type="molecule type" value="Genomic_DNA"/>
</dbReference>
<organism evidence="2 3">
    <name type="scientific">Helobdella robusta</name>
    <name type="common">Californian leech</name>
    <dbReference type="NCBI Taxonomy" id="6412"/>
    <lineage>
        <taxon>Eukaryota</taxon>
        <taxon>Metazoa</taxon>
        <taxon>Spiralia</taxon>
        <taxon>Lophotrochozoa</taxon>
        <taxon>Annelida</taxon>
        <taxon>Clitellata</taxon>
        <taxon>Hirudinea</taxon>
        <taxon>Rhynchobdellida</taxon>
        <taxon>Glossiphoniidae</taxon>
        <taxon>Helobdella</taxon>
    </lineage>
</organism>